<evidence type="ECO:0000259" key="7">
    <source>
        <dbReference type="Pfam" id="PF01494"/>
    </source>
</evidence>
<feature type="chain" id="PRO_5002430395" description="FAD-binding domain-containing protein" evidence="6">
    <location>
        <begin position="17"/>
        <end position="413"/>
    </location>
</feature>
<dbReference type="RefSeq" id="XP_019024664.1">
    <property type="nucleotide sequence ID" value="XM_019167538.1"/>
</dbReference>
<organism evidence="8 9">
    <name type="scientific">Saitoella complicata (strain BCRC 22490 / CBS 7301 / JCM 7358 / NBRC 10748 / NRRL Y-17804)</name>
    <dbReference type="NCBI Taxonomy" id="698492"/>
    <lineage>
        <taxon>Eukaryota</taxon>
        <taxon>Fungi</taxon>
        <taxon>Dikarya</taxon>
        <taxon>Ascomycota</taxon>
        <taxon>Taphrinomycotina</taxon>
        <taxon>Taphrinomycotina incertae sedis</taxon>
        <taxon>Saitoella</taxon>
    </lineage>
</organism>
<dbReference type="STRING" id="698492.A0A0E9NGA2"/>
<dbReference type="EMBL" id="BACD03000017">
    <property type="protein sequence ID" value="GAO48731.1"/>
    <property type="molecule type" value="Genomic_DNA"/>
</dbReference>
<keyword evidence="6" id="KW-0732">Signal</keyword>
<dbReference type="InterPro" id="IPR036188">
    <property type="entry name" value="FAD/NAD-bd_sf"/>
</dbReference>
<dbReference type="GO" id="GO:0004497">
    <property type="term" value="F:monooxygenase activity"/>
    <property type="evidence" value="ECO:0007669"/>
    <property type="project" value="UniProtKB-KW"/>
</dbReference>
<keyword evidence="2" id="KW-0285">Flavoprotein</keyword>
<protein>
    <recommendedName>
        <fullName evidence="7">FAD-binding domain-containing protein</fullName>
    </recommendedName>
</protein>
<sequence>MTILIIGAGLGGLALAHSLRNQNIPFAIYERDPNPSSRSQGYRIRINQDGARALHTVVDEETWRLFEGTCAETVLGMSAWNAREGGEVERRAPERVRVRIAEGGERKEAEQPMGPYTVDRATLRQVLLSGLSFNVHFAKTFLRAETLPNGKIIAYFADGTTSVEGSFIVGADGVRSAVRKQYLPEHVPLDTKMRCIYGKTPITPELDAELPEKARQGIVLITDQSSESGDPLVLFAESVRFPGNAFTGNDIPPVKDYYYWVFGGQGHLFGMDGRTFLALSPSECTGVTLQMTNAWHPSLRALLVHQDPAQSSPLRIASMKPDIPTFDLGAPVTFVGDAIHCMSPAAGVGANTALTDAMVLAESIRRNGVGREAVREYEAEMRTYARESIEGSLKGGKNIFNQRPLDQCIPMTY</sequence>
<gene>
    <name evidence="8" type="ORF">G7K_2901-t1</name>
</gene>
<evidence type="ECO:0000256" key="6">
    <source>
        <dbReference type="SAM" id="SignalP"/>
    </source>
</evidence>
<dbReference type="PRINTS" id="PR00420">
    <property type="entry name" value="RNGMNOXGNASE"/>
</dbReference>
<proteinExistence type="predicted"/>
<name>A0A0E9NGA2_SAICN</name>
<evidence type="ECO:0000313" key="8">
    <source>
        <dbReference type="EMBL" id="GAO48731.1"/>
    </source>
</evidence>
<dbReference type="AlphaFoldDB" id="A0A0E9NGA2"/>
<reference evidence="8 9" key="1">
    <citation type="journal article" date="2011" name="J. Gen. Appl. Microbiol.">
        <title>Draft genome sequencing of the enigmatic yeast Saitoella complicata.</title>
        <authorList>
            <person name="Nishida H."/>
            <person name="Hamamoto M."/>
            <person name="Sugiyama J."/>
        </authorList>
    </citation>
    <scope>NUCLEOTIDE SEQUENCE [LARGE SCALE GENOMIC DNA]</scope>
    <source>
        <strain evidence="8 9">NRRL Y-17804</strain>
    </source>
</reference>
<keyword evidence="3" id="KW-0274">FAD</keyword>
<evidence type="ECO:0000256" key="1">
    <source>
        <dbReference type="ARBA" id="ARBA00001974"/>
    </source>
</evidence>
<dbReference type="GO" id="GO:0071949">
    <property type="term" value="F:FAD binding"/>
    <property type="evidence" value="ECO:0007669"/>
    <property type="project" value="InterPro"/>
</dbReference>
<dbReference type="Pfam" id="PF13450">
    <property type="entry name" value="NAD_binding_8"/>
    <property type="match status" value="1"/>
</dbReference>
<keyword evidence="4" id="KW-0560">Oxidoreductase</keyword>
<evidence type="ECO:0000256" key="3">
    <source>
        <dbReference type="ARBA" id="ARBA00022827"/>
    </source>
</evidence>
<dbReference type="Pfam" id="PF01494">
    <property type="entry name" value="FAD_binding_3"/>
    <property type="match status" value="1"/>
</dbReference>
<dbReference type="Proteomes" id="UP000033140">
    <property type="component" value="Unassembled WGS sequence"/>
</dbReference>
<dbReference type="PANTHER" id="PTHR47178">
    <property type="entry name" value="MONOOXYGENASE, FAD-BINDING"/>
    <property type="match status" value="1"/>
</dbReference>
<evidence type="ECO:0000313" key="9">
    <source>
        <dbReference type="Proteomes" id="UP000033140"/>
    </source>
</evidence>
<dbReference type="OMA" id="TLLFEPM"/>
<dbReference type="Gene3D" id="3.50.50.60">
    <property type="entry name" value="FAD/NAD(P)-binding domain"/>
    <property type="match status" value="1"/>
</dbReference>
<evidence type="ECO:0000256" key="2">
    <source>
        <dbReference type="ARBA" id="ARBA00022630"/>
    </source>
</evidence>
<evidence type="ECO:0000256" key="4">
    <source>
        <dbReference type="ARBA" id="ARBA00023002"/>
    </source>
</evidence>
<dbReference type="OrthoDB" id="655030at2759"/>
<evidence type="ECO:0000256" key="5">
    <source>
        <dbReference type="ARBA" id="ARBA00023033"/>
    </source>
</evidence>
<comment type="caution">
    <text evidence="8">The sequence shown here is derived from an EMBL/GenBank/DDBJ whole genome shotgun (WGS) entry which is preliminary data.</text>
</comment>
<dbReference type="SUPFAM" id="SSF51905">
    <property type="entry name" value="FAD/NAD(P)-binding domain"/>
    <property type="match status" value="1"/>
</dbReference>
<feature type="domain" description="FAD-binding" evidence="7">
    <location>
        <begin position="331"/>
        <end position="384"/>
    </location>
</feature>
<feature type="signal peptide" evidence="6">
    <location>
        <begin position="1"/>
        <end position="16"/>
    </location>
</feature>
<dbReference type="InterPro" id="IPR002938">
    <property type="entry name" value="FAD-bd"/>
</dbReference>
<keyword evidence="9" id="KW-1185">Reference proteome</keyword>
<dbReference type="PANTHER" id="PTHR47178:SF5">
    <property type="entry name" value="FAD-BINDING DOMAIN-CONTAINING PROTEIN"/>
    <property type="match status" value="1"/>
</dbReference>
<reference evidence="8 9" key="3">
    <citation type="journal article" date="2015" name="Genome Announc.">
        <title>Draft Genome Sequence of the Archiascomycetous Yeast Saitoella complicata.</title>
        <authorList>
            <person name="Yamauchi K."/>
            <person name="Kondo S."/>
            <person name="Hamamoto M."/>
            <person name="Takahashi Y."/>
            <person name="Ogura Y."/>
            <person name="Hayashi T."/>
            <person name="Nishida H."/>
        </authorList>
    </citation>
    <scope>NUCLEOTIDE SEQUENCE [LARGE SCALE GENOMIC DNA]</scope>
    <source>
        <strain evidence="8 9">NRRL Y-17804</strain>
    </source>
</reference>
<accession>A0A0E9NGA2</accession>
<keyword evidence="5" id="KW-0503">Monooxygenase</keyword>
<reference evidence="8 9" key="2">
    <citation type="journal article" date="2014" name="J. Gen. Appl. Microbiol.">
        <title>The early diverging ascomycetous budding yeast Saitoella complicata has three histone deacetylases belonging to the Clr6, Hos2, and Rpd3 lineages.</title>
        <authorList>
            <person name="Nishida H."/>
            <person name="Matsumoto T."/>
            <person name="Kondo S."/>
            <person name="Hamamoto M."/>
            <person name="Yoshikawa H."/>
        </authorList>
    </citation>
    <scope>NUCLEOTIDE SEQUENCE [LARGE SCALE GENOMIC DNA]</scope>
    <source>
        <strain evidence="8 9">NRRL Y-17804</strain>
    </source>
</reference>
<comment type="cofactor">
    <cofactor evidence="1">
        <name>FAD</name>
        <dbReference type="ChEBI" id="CHEBI:57692"/>
    </cofactor>
</comment>